<protein>
    <submittedName>
        <fullName evidence="2">SAG family member</fullName>
    </submittedName>
</protein>
<evidence type="ECO:0000313" key="2">
    <source>
        <dbReference type="EMBL" id="CDI74852.1"/>
    </source>
</evidence>
<organism evidence="2 3">
    <name type="scientific">Eimeria praecox</name>
    <dbReference type="NCBI Taxonomy" id="51316"/>
    <lineage>
        <taxon>Eukaryota</taxon>
        <taxon>Sar</taxon>
        <taxon>Alveolata</taxon>
        <taxon>Apicomplexa</taxon>
        <taxon>Conoidasida</taxon>
        <taxon>Coccidia</taxon>
        <taxon>Eucoccidiorida</taxon>
        <taxon>Eimeriorina</taxon>
        <taxon>Eimeriidae</taxon>
        <taxon>Eimeria</taxon>
    </lineage>
</organism>
<keyword evidence="3" id="KW-1185">Reference proteome</keyword>
<reference evidence="2" key="2">
    <citation type="submission" date="2013-10" db="EMBL/GenBank/DDBJ databases">
        <authorList>
            <person name="Aslett M."/>
        </authorList>
    </citation>
    <scope>NUCLEOTIDE SEQUENCE [LARGE SCALE GENOMIC DNA]</scope>
    <source>
        <strain evidence="2">Houghton</strain>
    </source>
</reference>
<evidence type="ECO:0000313" key="3">
    <source>
        <dbReference type="Proteomes" id="UP000018201"/>
    </source>
</evidence>
<keyword evidence="1" id="KW-0732">Signal</keyword>
<dbReference type="Pfam" id="PF11054">
    <property type="entry name" value="Surface_antigen"/>
    <property type="match status" value="1"/>
</dbReference>
<feature type="chain" id="PRO_5004669591" evidence="1">
    <location>
        <begin position="24"/>
        <end position="253"/>
    </location>
</feature>
<dbReference type="AlphaFoldDB" id="U6G5Q7"/>
<proteinExistence type="predicted"/>
<feature type="signal peptide" evidence="1">
    <location>
        <begin position="1"/>
        <end position="23"/>
    </location>
</feature>
<gene>
    <name evidence="2" type="ORF">EPH_0003650</name>
</gene>
<reference evidence="2" key="1">
    <citation type="submission" date="2013-10" db="EMBL/GenBank/DDBJ databases">
        <title>Genomic analysis of the causative agents of coccidiosis in chickens.</title>
        <authorList>
            <person name="Reid A.J."/>
            <person name="Blake D."/>
            <person name="Billington K."/>
            <person name="Browne H."/>
            <person name="Dunn M."/>
            <person name="Hung S."/>
            <person name="Kawahara F."/>
            <person name="Miranda-Saavedra D."/>
            <person name="Mourier T."/>
            <person name="Nagra H."/>
            <person name="Otto T.D."/>
            <person name="Rawlings N."/>
            <person name="Sanchez A."/>
            <person name="Sanders M."/>
            <person name="Subramaniam C."/>
            <person name="Tay Y."/>
            <person name="Dear P."/>
            <person name="Doerig C."/>
            <person name="Gruber A."/>
            <person name="Parkinson J."/>
            <person name="Shirley M."/>
            <person name="Wan K.L."/>
            <person name="Berriman M."/>
            <person name="Tomley F."/>
            <person name="Pain A."/>
        </authorList>
    </citation>
    <scope>NUCLEOTIDE SEQUENCE [LARGE SCALE GENOMIC DNA]</scope>
    <source>
        <strain evidence="2">Houghton</strain>
    </source>
</reference>
<dbReference type="Proteomes" id="UP000018201">
    <property type="component" value="Unassembled WGS sequence"/>
</dbReference>
<sequence length="253" mass="26524">MAGLKLLSLATAAVFFVAKEASAAESQNTATRVDCTTDMNAARSRGEFANLVVDLDTLKLPITKAQVPSVGDSNTETPNTDYLKQVCDAMKANQTIQTTINPAGTYAYAAQDGEKADCKAAVDYWKKAFKNFEGVPPVYKKDEAPYTDAQNVSLISLFNPKSDPKVDCAYFICPAATTTGTGAGAQASAAGETTTDKELRALLCVTSPPALTDQQAPFTETEWGKVTTAVNSSNAAVPTLLAVAGAAMAALFL</sequence>
<evidence type="ECO:0000256" key="1">
    <source>
        <dbReference type="SAM" id="SignalP"/>
    </source>
</evidence>
<accession>U6G5Q7</accession>
<dbReference type="InterPro" id="IPR021288">
    <property type="entry name" value="Surface_antigen"/>
</dbReference>
<dbReference type="EMBL" id="HG690569">
    <property type="protein sequence ID" value="CDI74852.1"/>
    <property type="molecule type" value="Genomic_DNA"/>
</dbReference>
<dbReference type="OrthoDB" id="347465at2759"/>
<dbReference type="VEuPathDB" id="ToxoDB:EPH_0003650"/>
<name>U6G5Q7_9EIME</name>